<dbReference type="Proteomes" id="UP001217485">
    <property type="component" value="Unassembled WGS sequence"/>
</dbReference>
<organism evidence="2 3">
    <name type="scientific">Sorangium atrum</name>
    <dbReference type="NCBI Taxonomy" id="2995308"/>
    <lineage>
        <taxon>Bacteria</taxon>
        <taxon>Pseudomonadati</taxon>
        <taxon>Myxococcota</taxon>
        <taxon>Polyangia</taxon>
        <taxon>Polyangiales</taxon>
        <taxon>Polyangiaceae</taxon>
        <taxon>Sorangium</taxon>
    </lineage>
</organism>
<sequence>MSRVFTDPLVAAWARAFAFTLLIELAVASPLLGAAEPSRGRRAALVAVANIASHPAVWFIFPALAIGATARLALSELWAVLLELGVYRLALRDLPATHAIAASALANGASLGLGLLLRATTGWV</sequence>
<keyword evidence="3" id="KW-1185">Reference proteome</keyword>
<dbReference type="RefSeq" id="WP_272100816.1">
    <property type="nucleotide sequence ID" value="NZ_JAQNDK010000004.1"/>
</dbReference>
<protein>
    <submittedName>
        <fullName evidence="2">Uncharacterized protein</fullName>
    </submittedName>
</protein>
<reference evidence="2 3" key="1">
    <citation type="submission" date="2023-01" db="EMBL/GenBank/DDBJ databases">
        <title>Minimal conservation of predation-associated metabolite biosynthetic gene clusters underscores biosynthetic potential of Myxococcota including descriptions for ten novel species: Archangium lansinium sp. nov., Myxococcus landrumus sp. nov., Nannocystis bai.</title>
        <authorList>
            <person name="Ahearne A."/>
            <person name="Stevens C."/>
            <person name="Dowd S."/>
        </authorList>
    </citation>
    <scope>NUCLEOTIDE SEQUENCE [LARGE SCALE GENOMIC DNA]</scope>
    <source>
        <strain evidence="2 3">WIWO2</strain>
    </source>
</reference>
<evidence type="ECO:0000256" key="1">
    <source>
        <dbReference type="SAM" id="Phobius"/>
    </source>
</evidence>
<feature type="transmembrane region" description="Helical" evidence="1">
    <location>
        <begin position="94"/>
        <end position="117"/>
    </location>
</feature>
<evidence type="ECO:0000313" key="3">
    <source>
        <dbReference type="Proteomes" id="UP001217485"/>
    </source>
</evidence>
<dbReference type="EMBL" id="JAQNDK010000004">
    <property type="protein sequence ID" value="MDC0682675.1"/>
    <property type="molecule type" value="Genomic_DNA"/>
</dbReference>
<gene>
    <name evidence="2" type="ORF">POL72_33420</name>
</gene>
<evidence type="ECO:0000313" key="2">
    <source>
        <dbReference type="EMBL" id="MDC0682675.1"/>
    </source>
</evidence>
<comment type="caution">
    <text evidence="2">The sequence shown here is derived from an EMBL/GenBank/DDBJ whole genome shotgun (WGS) entry which is preliminary data.</text>
</comment>
<keyword evidence="1" id="KW-0812">Transmembrane</keyword>
<accession>A0ABT5CA39</accession>
<keyword evidence="1" id="KW-0472">Membrane</keyword>
<name>A0ABT5CA39_9BACT</name>
<proteinExistence type="predicted"/>
<feature type="transmembrane region" description="Helical" evidence="1">
    <location>
        <begin position="12"/>
        <end position="35"/>
    </location>
</feature>
<keyword evidence="1" id="KW-1133">Transmembrane helix</keyword>